<dbReference type="EMBL" id="JNGW01000066">
    <property type="protein sequence ID" value="KDR52381.1"/>
    <property type="molecule type" value="Genomic_DNA"/>
</dbReference>
<reference evidence="1 2" key="1">
    <citation type="submission" date="2013-08" db="EMBL/GenBank/DDBJ databases">
        <authorList>
            <person name="Weinstock G."/>
            <person name="Sodergren E."/>
            <person name="Wylie T."/>
            <person name="Fulton L."/>
            <person name="Fulton R."/>
            <person name="Fronick C."/>
            <person name="O'Laughlin M."/>
            <person name="Godfrey J."/>
            <person name="Miner T."/>
            <person name="Herter B."/>
            <person name="Appelbaum E."/>
            <person name="Cordes M."/>
            <person name="Lek S."/>
            <person name="Wollam A."/>
            <person name="Pepin K.H."/>
            <person name="Palsikar V.B."/>
            <person name="Mitreva M."/>
            <person name="Wilson R.K."/>
        </authorList>
    </citation>
    <scope>NUCLEOTIDE SEQUENCE [LARGE SCALE GENOMIC DNA]</scope>
    <source>
        <strain evidence="1 2">ATCC 15930</strain>
    </source>
</reference>
<proteinExistence type="predicted"/>
<gene>
    <name evidence="1" type="ORF">HMPREF1991_01564</name>
</gene>
<sequence length="90" mass="9617">MKLTERLASFGSDRWMHITASLVLADITTRCLRRCGAGCLLSAGLGFCVSLAVGISKECYDRFKEKETFDLGDIKADIIGAACGSVIGLV</sequence>
<keyword evidence="2" id="KW-1185">Reference proteome</keyword>
<evidence type="ECO:0000313" key="1">
    <source>
        <dbReference type="EMBL" id="KDR52381.1"/>
    </source>
</evidence>
<protein>
    <recommendedName>
        <fullName evidence="3">VanZ-like domain-containing protein</fullName>
    </recommendedName>
</protein>
<dbReference type="AlphaFoldDB" id="A0A069QRA7"/>
<dbReference type="RefSeq" id="WP_018967342.1">
    <property type="nucleotide sequence ID" value="NZ_KB899214.1"/>
</dbReference>
<evidence type="ECO:0008006" key="3">
    <source>
        <dbReference type="Google" id="ProtNLM"/>
    </source>
</evidence>
<dbReference type="HOGENOM" id="CLU_2438328_0_0_10"/>
<accession>A0A069QRA7</accession>
<comment type="caution">
    <text evidence="1">The sequence shown here is derived from an EMBL/GenBank/DDBJ whole genome shotgun (WGS) entry which is preliminary data.</text>
</comment>
<dbReference type="Proteomes" id="UP000027442">
    <property type="component" value="Unassembled WGS sequence"/>
</dbReference>
<dbReference type="PATRIC" id="fig|1122985.7.peg.1626"/>
<organism evidence="1 2">
    <name type="scientific">Hoylesella loescheii DSM 19665 = JCM 12249 = ATCC 15930</name>
    <dbReference type="NCBI Taxonomy" id="1122985"/>
    <lineage>
        <taxon>Bacteria</taxon>
        <taxon>Pseudomonadati</taxon>
        <taxon>Bacteroidota</taxon>
        <taxon>Bacteroidia</taxon>
        <taxon>Bacteroidales</taxon>
        <taxon>Prevotellaceae</taxon>
        <taxon>Hoylesella</taxon>
    </lineage>
</organism>
<name>A0A069QRA7_HOYLO</name>
<evidence type="ECO:0000313" key="2">
    <source>
        <dbReference type="Proteomes" id="UP000027442"/>
    </source>
</evidence>